<evidence type="ECO:0000256" key="5">
    <source>
        <dbReference type="ARBA" id="ARBA00022553"/>
    </source>
</evidence>
<feature type="region of interest" description="Disordered" evidence="10">
    <location>
        <begin position="2204"/>
        <end position="2225"/>
    </location>
</feature>
<keyword evidence="9" id="KW-0175">Coiled coil</keyword>
<comment type="caution">
    <text evidence="11">The sequence shown here is derived from an EMBL/GenBank/DDBJ whole genome shotgun (WGS) entry which is preliminary data.</text>
</comment>
<dbReference type="PRINTS" id="PR00683">
    <property type="entry name" value="SPECTRINPH"/>
</dbReference>
<gene>
    <name evidence="11" type="ORF">KIN20_036090</name>
</gene>
<dbReference type="SUPFAM" id="SSF50729">
    <property type="entry name" value="PH domain-like"/>
    <property type="match status" value="1"/>
</dbReference>
<dbReference type="CDD" id="cd00176">
    <property type="entry name" value="SPEC"/>
    <property type="match status" value="12"/>
</dbReference>
<dbReference type="FunFam" id="1.20.58.60:FF:000020">
    <property type="entry name" value="Spectrin alpha chain, non-erythrocytic 1"/>
    <property type="match status" value="1"/>
</dbReference>
<evidence type="ECO:0000256" key="2">
    <source>
        <dbReference type="ARBA" id="ARBA00006826"/>
    </source>
</evidence>
<evidence type="ECO:0000256" key="4">
    <source>
        <dbReference type="ARBA" id="ARBA00022490"/>
    </source>
</evidence>
<dbReference type="GO" id="GO:0003779">
    <property type="term" value="F:actin binding"/>
    <property type="evidence" value="ECO:0007669"/>
    <property type="project" value="UniProtKB-KW"/>
</dbReference>
<accession>A0AAD5WKE6</accession>
<comment type="subcellular location">
    <subcellularLocation>
        <location evidence="1">Cytoplasm</location>
        <location evidence="1">Cytoskeleton</location>
    </subcellularLocation>
</comment>
<sequence length="2355" mass="273206">MAAQRRACLEASLEYQSMNRDAEEMIAWIHDKKKLANDGSHRDLTSIANKLLKHEAFEAEVGANSSRVAQINRVGSILIGQKHFESVNIERILKRLNSEWAELRDAVDRKGEKLRQAADQKTSTTAVERWLSRVTSTPKKINYTVSALLKRFESLEEPVRIRRDALEESRKWHQLSFDVDCELQWISEKKPVACSEDTGRNLTEALNMVKKQDQLEAEIEKHSGHIEATIVQGETLIKAGHKAAAQIKTKCEQLAGAWAFLAQLVRKRRQVVNWGVKEQQYMFDAAEVESWMNEKRTTLESNNYGQDEDAAQKLLTKHRALQKDMQTYRQWLEKLSNKCSELVNSHRPKVERFAVRQDELETGFDLLSRLAEERLRALEDSVHLFEYMREGADLEQWINEQLQTAMNEEYGDDYEHFKELQSRFEDFKQSVRTGSERFVSCEAAANALLRRNPPFGRDILKKQEKLRSVWALLLDYIESRESKLAAAEELHRFNQDVLEHEEWVADKRANISRDKGRNMQQAKSLTQKHETLEKEVAGMHSQLQNLLAESARLKEAYPGGNAEHIAQQQVELAESWQELQNAIEDRRDELRAARDMHRFNSDFRDLLAWAEITIADMQSEMQVNGLQQAEVLEKEHFRLGGEITARAPEFEKVARSGEAMIQRGHFDSHNIGKKVHQINTALEHLRSEWKLRESYLKQLVQWHAFQQEANQILTLIATKRATLRQLAVGGSVADVEGQMKRLDTFKKALSTLDERTKVLDRTASDLISLNHMEKNNIEVSRKKVHDALSLLHRDVEQRHALLNDAFMVAAFDRDVADTEAWIDEKLKSIRLEKERQGQCSSIEDKMKRLQKHQALEAEMAANRKGVEQVLQRGKELHNKHRDAGITSRCDGLYNRWLALVDACAEQSQALEEARDLLTFRQLVERVLSWVHERELMVTAKDMGRDLEHCKILLDRLDGTKADSSVDEQTLEQINRLGEKLIGQGRTSREEVQKQQQHLNYTWNALHGKLSAYRRELVAALEVHGFNRDVDDTNERIHEKIAAMRSDDYGRDFATVDALLRKQTALERDMSAIHQKLMAHDKDAQNILAKKPPLKHTVLDSLKKLEESWKELSQAAELRNESLDKSYKLYKYIDQVKKAEQWAMQLRNKMTSYQSPKTSAEAEQLITQHTERKAEIDGRQDELHVLHEEGQRLISEQPEHKSEVQRAHKRVQNSEHQLRQTWESEKASLQRMLEWLQWCDQASVCERWLADKENLLKQGDIGDAPDAVQMLIKSHDAFEETVRKQSEKLECLKADAQQLISSDNEYRGDVEARCEEVMQRYASMLESSSRRRELLCDSKKYHDFIRACGELITWINAKLQLAYDESYLDPTNLRAKLQKHLAFDSELTENEKRLVAVEAQGEQLIKEKHFMSEQIRAQLGELRSGWDELRTKSALKTQRLREAYEAHTLQRKVEDMEKWLDRIEAELASEDHGRDLVSVEHLMKKLDAVDAEIQGRADAVRDMMQKAREIKTLGSPTSDIILGAAEQVDARYSSLSEPVSIRRENLRDAHTMYEWIACAEEDLEWLADKLPLARSQESGDSLLAARSLQKKHAALEKELESRQVGIHEIESRGMAMVRAKHFATSQIESMIDQLTTALLSIKDAASVRRTRLQQAVDSHEYYTEAAEAEQWIKDQMPVATNQETGRDQNSAEGYLRRLTVLDKEVIKFRDELERLRVRCDSLQDQQDANQIAARQAKLETAYTELVKECNRRRTQLVDAGRYHRFVRQVDDLSDWLHDKEHLASSEDYGRDLEDCVQLIEKFETVVRELAAAGERVAGVQRAQEELLRSGHPYAASIRAKGTDLQSLWTSVNEAATERQHALAGARQVHRFDQEADETLNWLQDKEATGVAMENEELAHADLATIKVQMQRHDEFVHGMRAVEKQVAELCREAERLWTAFPNTREHLEVRKMDMEEQLKDILEGARRHHERLQHMESMQAYFQEYRELMQWMKKMQAMMTSEQLPRDVIGCEALARRHDEYNLEMQGRKPHIDEFARQGRHVIQAGHVLSQEIGEKVRTLERSWTVLCEVWKDRNELYNENLDCQRWKQNAAQLEQWLLERERMLGDDWRHIETVESAEAHLRDFDDFLVTLDTQVDRCEMVKRLTLIEQNFSRLRKKEVERSRISEEDQKRRDTIKVVEKGQILANRRQERERRKTQEISLLRPSTNDDFSSQTMPRKIDRTERSKTSTLCETVMVGGPSTVVASNVTAPMISSADVEKKTPSFNTRRRNSVSRISTSCWEDLGAIDMRGMVDRKQDLQSGGKKATIRSWKSYYTILCGQLMCFFKDESSFLTKIWRRLLLCTSMVHAVNRFQNM</sequence>
<dbReference type="InterPro" id="IPR001605">
    <property type="entry name" value="PH_dom-spectrin-type"/>
</dbReference>
<evidence type="ECO:0000256" key="7">
    <source>
        <dbReference type="ARBA" id="ARBA00023203"/>
    </source>
</evidence>
<dbReference type="GO" id="GO:0008017">
    <property type="term" value="F:microtubule binding"/>
    <property type="evidence" value="ECO:0007669"/>
    <property type="project" value="UniProtKB-ARBA"/>
</dbReference>
<dbReference type="GO" id="GO:0005543">
    <property type="term" value="F:phospholipid binding"/>
    <property type="evidence" value="ECO:0007669"/>
    <property type="project" value="InterPro"/>
</dbReference>
<dbReference type="GO" id="GO:0005856">
    <property type="term" value="C:cytoskeleton"/>
    <property type="evidence" value="ECO:0007669"/>
    <property type="project" value="UniProtKB-SubCell"/>
</dbReference>
<dbReference type="GO" id="GO:0016328">
    <property type="term" value="C:lateral plasma membrane"/>
    <property type="evidence" value="ECO:0007669"/>
    <property type="project" value="UniProtKB-ARBA"/>
</dbReference>
<evidence type="ECO:0000256" key="3">
    <source>
        <dbReference type="ARBA" id="ARBA00022467"/>
    </source>
</evidence>
<keyword evidence="6" id="KW-0677">Repeat</keyword>
<evidence type="ECO:0000256" key="9">
    <source>
        <dbReference type="SAM" id="Coils"/>
    </source>
</evidence>
<keyword evidence="3" id="KW-0117">Actin capping</keyword>
<dbReference type="GO" id="GO:0007026">
    <property type="term" value="P:negative regulation of microtubule depolymerization"/>
    <property type="evidence" value="ECO:0007669"/>
    <property type="project" value="UniProtKB-ARBA"/>
</dbReference>
<keyword evidence="12" id="KW-1185">Reference proteome</keyword>
<proteinExistence type="inferred from homology"/>
<feature type="compositionally biased region" description="Polar residues" evidence="10">
    <location>
        <begin position="2204"/>
        <end position="2215"/>
    </location>
</feature>
<evidence type="ECO:0000313" key="11">
    <source>
        <dbReference type="EMBL" id="KAJ1373627.1"/>
    </source>
</evidence>
<dbReference type="GO" id="GO:0045169">
    <property type="term" value="C:fusome"/>
    <property type="evidence" value="ECO:0007669"/>
    <property type="project" value="UniProtKB-ARBA"/>
</dbReference>
<dbReference type="InterPro" id="IPR011993">
    <property type="entry name" value="PH-like_dom_sf"/>
</dbReference>
<dbReference type="SMART" id="SM00150">
    <property type="entry name" value="SPEC"/>
    <property type="match status" value="20"/>
</dbReference>
<keyword evidence="8" id="KW-0206">Cytoskeleton</keyword>
<dbReference type="FunFam" id="1.20.58.60:FF:000019">
    <property type="entry name" value="Spectrin beta chain"/>
    <property type="match status" value="1"/>
</dbReference>
<organism evidence="11 12">
    <name type="scientific">Parelaphostrongylus tenuis</name>
    <name type="common">Meningeal worm</name>
    <dbReference type="NCBI Taxonomy" id="148309"/>
    <lineage>
        <taxon>Eukaryota</taxon>
        <taxon>Metazoa</taxon>
        <taxon>Ecdysozoa</taxon>
        <taxon>Nematoda</taxon>
        <taxon>Chromadorea</taxon>
        <taxon>Rhabditida</taxon>
        <taxon>Rhabditina</taxon>
        <taxon>Rhabditomorpha</taxon>
        <taxon>Strongyloidea</taxon>
        <taxon>Metastrongylidae</taxon>
        <taxon>Parelaphostrongylus</taxon>
    </lineage>
</organism>
<dbReference type="GO" id="GO:0042062">
    <property type="term" value="P:long-term strengthening of neuromuscular junction"/>
    <property type="evidence" value="ECO:0007669"/>
    <property type="project" value="UniProtKB-ARBA"/>
</dbReference>
<comment type="similarity">
    <text evidence="2">Belongs to the spectrin family.</text>
</comment>
<dbReference type="Pfam" id="PF00435">
    <property type="entry name" value="Spectrin"/>
    <property type="match status" value="19"/>
</dbReference>
<dbReference type="EMBL" id="JAHQIW010007318">
    <property type="protein sequence ID" value="KAJ1373627.1"/>
    <property type="molecule type" value="Genomic_DNA"/>
</dbReference>
<keyword evidence="5" id="KW-0597">Phosphoprotein</keyword>
<feature type="coiled-coil region" evidence="9">
    <location>
        <begin position="522"/>
        <end position="549"/>
    </location>
</feature>
<evidence type="ECO:0000256" key="6">
    <source>
        <dbReference type="ARBA" id="ARBA00022737"/>
    </source>
</evidence>
<evidence type="ECO:0008006" key="13">
    <source>
        <dbReference type="Google" id="ProtNLM"/>
    </source>
</evidence>
<dbReference type="GO" id="GO:0051693">
    <property type="term" value="P:actin filament capping"/>
    <property type="evidence" value="ECO:0007669"/>
    <property type="project" value="UniProtKB-KW"/>
</dbReference>
<evidence type="ECO:0000256" key="8">
    <source>
        <dbReference type="ARBA" id="ARBA00023212"/>
    </source>
</evidence>
<dbReference type="SUPFAM" id="SSF46966">
    <property type="entry name" value="Spectrin repeat"/>
    <property type="match status" value="15"/>
</dbReference>
<feature type="coiled-coil region" evidence="9">
    <location>
        <begin position="1274"/>
        <end position="1301"/>
    </location>
</feature>
<dbReference type="InterPro" id="IPR002017">
    <property type="entry name" value="Spectrin_repeat"/>
</dbReference>
<evidence type="ECO:0000256" key="1">
    <source>
        <dbReference type="ARBA" id="ARBA00004245"/>
    </source>
</evidence>
<protein>
    <recommendedName>
        <fullName evidence="13">PH domain-containing protein</fullName>
    </recommendedName>
</protein>
<dbReference type="Gene3D" id="1.20.58.60">
    <property type="match status" value="16"/>
</dbReference>
<name>A0AAD5WKE6_PARTN</name>
<keyword evidence="7" id="KW-0009">Actin-binding</keyword>
<evidence type="ECO:0000256" key="10">
    <source>
        <dbReference type="SAM" id="MobiDB-lite"/>
    </source>
</evidence>
<evidence type="ECO:0000313" key="12">
    <source>
        <dbReference type="Proteomes" id="UP001196413"/>
    </source>
</evidence>
<keyword evidence="4" id="KW-0963">Cytoplasm</keyword>
<dbReference type="Gene3D" id="2.30.29.30">
    <property type="entry name" value="Pleckstrin-homology domain (PH domain)/Phosphotyrosine-binding domain (PTB)"/>
    <property type="match status" value="1"/>
</dbReference>
<dbReference type="InterPro" id="IPR018159">
    <property type="entry name" value="Spectrin/alpha-actinin"/>
</dbReference>
<dbReference type="Proteomes" id="UP001196413">
    <property type="component" value="Unassembled WGS sequence"/>
</dbReference>
<reference evidence="11" key="1">
    <citation type="submission" date="2021-06" db="EMBL/GenBank/DDBJ databases">
        <title>Parelaphostrongylus tenuis whole genome reference sequence.</title>
        <authorList>
            <person name="Garwood T.J."/>
            <person name="Larsen P.A."/>
            <person name="Fountain-Jones N.M."/>
            <person name="Garbe J.R."/>
            <person name="Macchietto M.G."/>
            <person name="Kania S.A."/>
            <person name="Gerhold R.W."/>
            <person name="Richards J.E."/>
            <person name="Wolf T.M."/>
        </authorList>
    </citation>
    <scope>NUCLEOTIDE SEQUENCE</scope>
    <source>
        <strain evidence="11">MNPRO001-30</strain>
        <tissue evidence="11">Meninges</tissue>
    </source>
</reference>
<dbReference type="PANTHER" id="PTHR11915">
    <property type="entry name" value="SPECTRIN/FILAMIN RELATED CYTOSKELETAL PROTEIN"/>
    <property type="match status" value="1"/>
</dbReference>
<feature type="coiled-coil region" evidence="9">
    <location>
        <begin position="1697"/>
        <end position="1724"/>
    </location>
</feature>